<protein>
    <recommendedName>
        <fullName evidence="1">Tf2-1-like SH3-like domain-containing protein</fullName>
    </recommendedName>
</protein>
<dbReference type="Pfam" id="PF24626">
    <property type="entry name" value="SH3_Tf2-1"/>
    <property type="match status" value="1"/>
</dbReference>
<proteinExistence type="predicted"/>
<name>A0AAF0U9G0_SOLVR</name>
<accession>A0AAF0U9G0</accession>
<evidence type="ECO:0000313" key="2">
    <source>
        <dbReference type="EMBL" id="WMV41797.1"/>
    </source>
</evidence>
<evidence type="ECO:0000313" key="3">
    <source>
        <dbReference type="Proteomes" id="UP001234989"/>
    </source>
</evidence>
<dbReference type="Proteomes" id="UP001234989">
    <property type="component" value="Chromosome 8"/>
</dbReference>
<dbReference type="PANTHER" id="PTHR46148:SF60">
    <property type="entry name" value="CHROMO DOMAIN-CONTAINING PROTEIN"/>
    <property type="match status" value="1"/>
</dbReference>
<keyword evidence="3" id="KW-1185">Reference proteome</keyword>
<organism evidence="2 3">
    <name type="scientific">Solanum verrucosum</name>
    <dbReference type="NCBI Taxonomy" id="315347"/>
    <lineage>
        <taxon>Eukaryota</taxon>
        <taxon>Viridiplantae</taxon>
        <taxon>Streptophyta</taxon>
        <taxon>Embryophyta</taxon>
        <taxon>Tracheophyta</taxon>
        <taxon>Spermatophyta</taxon>
        <taxon>Magnoliopsida</taxon>
        <taxon>eudicotyledons</taxon>
        <taxon>Gunneridae</taxon>
        <taxon>Pentapetalae</taxon>
        <taxon>asterids</taxon>
        <taxon>lamiids</taxon>
        <taxon>Solanales</taxon>
        <taxon>Solanaceae</taxon>
        <taxon>Solanoideae</taxon>
        <taxon>Solaneae</taxon>
        <taxon>Solanum</taxon>
    </lineage>
</organism>
<dbReference type="Gene3D" id="3.30.420.10">
    <property type="entry name" value="Ribonuclease H-like superfamily/Ribonuclease H"/>
    <property type="match status" value="1"/>
</dbReference>
<feature type="domain" description="Tf2-1-like SH3-like" evidence="1">
    <location>
        <begin position="73"/>
        <end position="136"/>
    </location>
</feature>
<dbReference type="InterPro" id="IPR036397">
    <property type="entry name" value="RNaseH_sf"/>
</dbReference>
<dbReference type="AlphaFoldDB" id="A0AAF0U9G0"/>
<dbReference type="InterPro" id="IPR056924">
    <property type="entry name" value="SH3_Tf2-1"/>
</dbReference>
<dbReference type="GO" id="GO:0003676">
    <property type="term" value="F:nucleic acid binding"/>
    <property type="evidence" value="ECO:0007669"/>
    <property type="project" value="InterPro"/>
</dbReference>
<sequence length="186" mass="21409">MMRACVIDFEGNWDDHLPLIEFVYSNSDHSSISMAPFEALYGSKCIGWFEVGSKSIKVLCDVRRRDLEFDVNELVYLKISPMKGVMRFGKKGKLSPCYVGPYQILRYVGKVAYYLEFPNDLASVHLVFNVSLLKICVVDHTFIVPLESLGIKDSLSYEEVLVEILDRQVQKLRNKEISSMNVLWRN</sequence>
<dbReference type="PANTHER" id="PTHR46148">
    <property type="entry name" value="CHROMO DOMAIN-CONTAINING PROTEIN"/>
    <property type="match status" value="1"/>
</dbReference>
<reference evidence="2" key="1">
    <citation type="submission" date="2023-08" db="EMBL/GenBank/DDBJ databases">
        <title>A de novo genome assembly of Solanum verrucosum Schlechtendal, a Mexican diploid species geographically isolated from the other diploid A-genome species in potato relatives.</title>
        <authorList>
            <person name="Hosaka K."/>
        </authorList>
    </citation>
    <scope>NUCLEOTIDE SEQUENCE</scope>
    <source>
        <tissue evidence="2">Young leaves</tissue>
    </source>
</reference>
<evidence type="ECO:0000259" key="1">
    <source>
        <dbReference type="Pfam" id="PF24626"/>
    </source>
</evidence>
<gene>
    <name evidence="2" type="ORF">MTR67_035182</name>
</gene>
<dbReference type="EMBL" id="CP133619">
    <property type="protein sequence ID" value="WMV41797.1"/>
    <property type="molecule type" value="Genomic_DNA"/>
</dbReference>